<dbReference type="GO" id="GO:2001236">
    <property type="term" value="P:regulation of extrinsic apoptotic signaling pathway"/>
    <property type="evidence" value="ECO:0007669"/>
    <property type="project" value="TreeGrafter"/>
</dbReference>
<name>A0A4W4F8H1_ELEEL</name>
<evidence type="ECO:0000313" key="3">
    <source>
        <dbReference type="Ensembl" id="ENSEEEP00000020397.2"/>
    </source>
</evidence>
<proteinExistence type="predicted"/>
<protein>
    <submittedName>
        <fullName evidence="3">Uncharacterized protein</fullName>
    </submittedName>
</protein>
<evidence type="ECO:0000313" key="4">
    <source>
        <dbReference type="Proteomes" id="UP000314983"/>
    </source>
</evidence>
<dbReference type="Ensembl" id="ENSEEET00000020623.2">
    <property type="protein sequence ID" value="ENSEEEP00000020397.2"/>
    <property type="gene ID" value="ENSEEEG00000009958.2"/>
</dbReference>
<keyword evidence="1" id="KW-0597">Phosphoprotein</keyword>
<dbReference type="PANTHER" id="PTHR14965:SF1">
    <property type="entry name" value="APOPTOSIS FACILITATOR BCL-2-LIKE PROTEIN 14"/>
    <property type="match status" value="1"/>
</dbReference>
<dbReference type="GO" id="GO:0006915">
    <property type="term" value="P:apoptotic process"/>
    <property type="evidence" value="ECO:0007669"/>
    <property type="project" value="UniProtKB-KW"/>
</dbReference>
<dbReference type="PROSITE" id="PS50062">
    <property type="entry name" value="BCL2_FAMILY"/>
    <property type="match status" value="1"/>
</dbReference>
<dbReference type="GeneID" id="113582295"/>
<dbReference type="InterPro" id="IPR002475">
    <property type="entry name" value="Bcl2-like"/>
</dbReference>
<keyword evidence="4" id="KW-1185">Reference proteome</keyword>
<reference evidence="4" key="2">
    <citation type="journal article" date="2017" name="Sci. Adv.">
        <title>A tail of two voltages: Proteomic comparison of the three electric organs of the electric eel.</title>
        <authorList>
            <person name="Traeger L.L."/>
            <person name="Sabat G."/>
            <person name="Barrett-Wilt G.A."/>
            <person name="Wells G.B."/>
            <person name="Sussman M.R."/>
        </authorList>
    </citation>
    <scope>NUCLEOTIDE SEQUENCE [LARGE SCALE GENOMIC DNA]</scope>
</reference>
<reference evidence="3" key="5">
    <citation type="submission" date="2025-09" db="UniProtKB">
        <authorList>
            <consortium name="Ensembl"/>
        </authorList>
    </citation>
    <scope>IDENTIFICATION</scope>
</reference>
<reference evidence="3" key="3">
    <citation type="submission" date="2020-05" db="EMBL/GenBank/DDBJ databases">
        <title>Electrophorus electricus (electric eel) genome, fEleEle1, primary haplotype.</title>
        <authorList>
            <person name="Myers G."/>
            <person name="Meyer A."/>
            <person name="Fedrigo O."/>
            <person name="Formenti G."/>
            <person name="Rhie A."/>
            <person name="Tracey A."/>
            <person name="Sims Y."/>
            <person name="Jarvis E.D."/>
        </authorList>
    </citation>
    <scope>NUCLEOTIDE SEQUENCE [LARGE SCALE GENOMIC DNA]</scope>
</reference>
<reference evidence="4" key="1">
    <citation type="journal article" date="2014" name="Science">
        <title>Nonhuman genetics. Genomic basis for the convergent evolution of electric organs.</title>
        <authorList>
            <person name="Gallant J.R."/>
            <person name="Traeger L.L."/>
            <person name="Volkening J.D."/>
            <person name="Moffett H."/>
            <person name="Chen P.H."/>
            <person name="Novina C.D."/>
            <person name="Phillips G.N.Jr."/>
            <person name="Anand R."/>
            <person name="Wells G.B."/>
            <person name="Pinch M."/>
            <person name="Guth R."/>
            <person name="Unguez G.A."/>
            <person name="Albert J.S."/>
            <person name="Zakon H.H."/>
            <person name="Samanta M.P."/>
            <person name="Sussman M.R."/>
        </authorList>
    </citation>
    <scope>NUCLEOTIDE SEQUENCE [LARGE SCALE GENOMIC DNA]</scope>
</reference>
<evidence type="ECO:0000256" key="2">
    <source>
        <dbReference type="ARBA" id="ARBA00022703"/>
    </source>
</evidence>
<sequence length="214" mass="24449">MEAFQTEYRLLEVYHDRRKCKSNPGTDIILQGYWANRAPGSGGPARHGQRFLEYSLASLDTDHFEDVADKLTHIVDSVPVTPKEAVPDTDDLTQRLVELLKESGDQLNQKILKDCELSGFLERSFSYSAFESLASAFVRVVAPESRQPEWADKKTQIAWTFEMTSRLGALDLQPTNRIMGYGAQYLHQYFAPWIQQHGGWEKVFNSDESDEEIQ</sequence>
<dbReference type="InterPro" id="IPR036834">
    <property type="entry name" value="Bcl-2-like_sf"/>
</dbReference>
<evidence type="ECO:0000256" key="1">
    <source>
        <dbReference type="ARBA" id="ARBA00022553"/>
    </source>
</evidence>
<reference evidence="3" key="4">
    <citation type="submission" date="2025-08" db="UniProtKB">
        <authorList>
            <consortium name="Ensembl"/>
        </authorList>
    </citation>
    <scope>IDENTIFICATION</scope>
</reference>
<dbReference type="RefSeq" id="XP_035381058.1">
    <property type="nucleotide sequence ID" value="XM_035525165.1"/>
</dbReference>
<keyword evidence="2" id="KW-0053">Apoptosis</keyword>
<dbReference type="STRING" id="8005.ENSEEEP00000020397"/>
<dbReference type="GeneTree" id="ENSGT00940000154318"/>
<organism evidence="3 4">
    <name type="scientific">Electrophorus electricus</name>
    <name type="common">Electric eel</name>
    <name type="synonym">Gymnotus electricus</name>
    <dbReference type="NCBI Taxonomy" id="8005"/>
    <lineage>
        <taxon>Eukaryota</taxon>
        <taxon>Metazoa</taxon>
        <taxon>Chordata</taxon>
        <taxon>Craniata</taxon>
        <taxon>Vertebrata</taxon>
        <taxon>Euteleostomi</taxon>
        <taxon>Actinopterygii</taxon>
        <taxon>Neopterygii</taxon>
        <taxon>Teleostei</taxon>
        <taxon>Ostariophysi</taxon>
        <taxon>Gymnotiformes</taxon>
        <taxon>Gymnotoidei</taxon>
        <taxon>Gymnotidae</taxon>
        <taxon>Electrophorus</taxon>
    </lineage>
</organism>
<dbReference type="Gene3D" id="1.10.437.10">
    <property type="entry name" value="Blc2-like"/>
    <property type="match status" value="1"/>
</dbReference>
<dbReference type="AlphaFoldDB" id="A0A4W4F8H1"/>
<dbReference type="PANTHER" id="PTHR14965">
    <property type="entry name" value="SI:CH73-248E21.1"/>
    <property type="match status" value="1"/>
</dbReference>
<accession>A0A4W4F8H1</accession>
<gene>
    <name evidence="3" type="primary">si:ch211-218c6.8</name>
</gene>
<dbReference type="SUPFAM" id="SSF56854">
    <property type="entry name" value="Bcl-2 inhibitors of programmed cell death"/>
    <property type="match status" value="1"/>
</dbReference>
<dbReference type="Proteomes" id="UP000314983">
    <property type="component" value="Chromosome 4"/>
</dbReference>